<dbReference type="SUPFAM" id="SSF88659">
    <property type="entry name" value="Sigma3 and sigma4 domains of RNA polymerase sigma factors"/>
    <property type="match status" value="1"/>
</dbReference>
<dbReference type="AlphaFoldDB" id="A0A541B0T2"/>
<evidence type="ECO:0000256" key="5">
    <source>
        <dbReference type="ARBA" id="ARBA00023163"/>
    </source>
</evidence>
<sequence>MTGPGRDRPGSASDAAAPADCPVDAGPAATARAAESSALATLVTASAAGDATAFAELYDRTSSRVYGMVLRVLRDRGFAEETTQEVYLQVWRAADTFDAARGSALSWLLTLAHRRAVDRVRSEQSSSDRDAAYEARNHLGTFDEVSEEVTRRFERQSVIDCLDVLTDTQRESVALAYYGGRTYREVAADLGVALPTVKTRIRDGLARLRGCLGVA</sequence>
<name>A0A541B0T2_9NOCA</name>
<evidence type="ECO:0000256" key="4">
    <source>
        <dbReference type="ARBA" id="ARBA00023125"/>
    </source>
</evidence>
<feature type="compositionally biased region" description="Low complexity" evidence="6">
    <location>
        <begin position="10"/>
        <end position="23"/>
    </location>
</feature>
<dbReference type="InterPro" id="IPR039425">
    <property type="entry name" value="RNA_pol_sigma-70-like"/>
</dbReference>
<proteinExistence type="inferred from homology"/>
<dbReference type="InterPro" id="IPR013325">
    <property type="entry name" value="RNA_pol_sigma_r2"/>
</dbReference>
<protein>
    <submittedName>
        <fullName evidence="9">Sigma-70 family RNA polymerase sigma factor</fullName>
    </submittedName>
</protein>
<dbReference type="GO" id="GO:0006352">
    <property type="term" value="P:DNA-templated transcription initiation"/>
    <property type="evidence" value="ECO:0007669"/>
    <property type="project" value="InterPro"/>
</dbReference>
<accession>A0A541B0T2</accession>
<dbReference type="Gene3D" id="1.10.10.10">
    <property type="entry name" value="Winged helix-like DNA-binding domain superfamily/Winged helix DNA-binding domain"/>
    <property type="match status" value="1"/>
</dbReference>
<feature type="domain" description="RNA polymerase sigma factor 70 region 4 type 2" evidence="8">
    <location>
        <begin position="156"/>
        <end position="208"/>
    </location>
</feature>
<comment type="similarity">
    <text evidence="1">Belongs to the sigma-70 factor family. ECF subfamily.</text>
</comment>
<feature type="region of interest" description="Disordered" evidence="6">
    <location>
        <begin position="1"/>
        <end position="23"/>
    </location>
</feature>
<dbReference type="RefSeq" id="WP_142102064.1">
    <property type="nucleotide sequence ID" value="NZ_VIGH01000009.1"/>
</dbReference>
<dbReference type="NCBIfam" id="NF007228">
    <property type="entry name" value="PRK09646.1"/>
    <property type="match status" value="1"/>
</dbReference>
<dbReference type="InterPro" id="IPR036388">
    <property type="entry name" value="WH-like_DNA-bd_sf"/>
</dbReference>
<dbReference type="GO" id="GO:0016987">
    <property type="term" value="F:sigma factor activity"/>
    <property type="evidence" value="ECO:0007669"/>
    <property type="project" value="UniProtKB-KW"/>
</dbReference>
<dbReference type="Pfam" id="PF04542">
    <property type="entry name" value="Sigma70_r2"/>
    <property type="match status" value="1"/>
</dbReference>
<evidence type="ECO:0000256" key="6">
    <source>
        <dbReference type="SAM" id="MobiDB-lite"/>
    </source>
</evidence>
<reference evidence="9 10" key="1">
    <citation type="submission" date="2019-06" db="EMBL/GenBank/DDBJ databases">
        <title>Rhodococcus spaelei sp. nov., isolated from a cave.</title>
        <authorList>
            <person name="Lee S.D."/>
        </authorList>
    </citation>
    <scope>NUCLEOTIDE SEQUENCE [LARGE SCALE GENOMIC DNA]</scope>
    <source>
        <strain evidence="9 10">C9-5</strain>
    </source>
</reference>
<keyword evidence="4" id="KW-0238">DNA-binding</keyword>
<evidence type="ECO:0000256" key="2">
    <source>
        <dbReference type="ARBA" id="ARBA00023015"/>
    </source>
</evidence>
<comment type="caution">
    <text evidence="9">The sequence shown here is derived from an EMBL/GenBank/DDBJ whole genome shotgun (WGS) entry which is preliminary data.</text>
</comment>
<organism evidence="9 10">
    <name type="scientific">Rhodococcus spelaei</name>
    <dbReference type="NCBI Taxonomy" id="2546320"/>
    <lineage>
        <taxon>Bacteria</taxon>
        <taxon>Bacillati</taxon>
        <taxon>Actinomycetota</taxon>
        <taxon>Actinomycetes</taxon>
        <taxon>Mycobacteriales</taxon>
        <taxon>Nocardiaceae</taxon>
        <taxon>Rhodococcus</taxon>
    </lineage>
</organism>
<dbReference type="SUPFAM" id="SSF88946">
    <property type="entry name" value="Sigma2 domain of RNA polymerase sigma factors"/>
    <property type="match status" value="1"/>
</dbReference>
<dbReference type="GO" id="GO:0003677">
    <property type="term" value="F:DNA binding"/>
    <property type="evidence" value="ECO:0007669"/>
    <property type="project" value="UniProtKB-KW"/>
</dbReference>
<evidence type="ECO:0000256" key="1">
    <source>
        <dbReference type="ARBA" id="ARBA00010641"/>
    </source>
</evidence>
<evidence type="ECO:0000259" key="7">
    <source>
        <dbReference type="Pfam" id="PF04542"/>
    </source>
</evidence>
<dbReference type="Gene3D" id="1.10.1740.10">
    <property type="match status" value="1"/>
</dbReference>
<dbReference type="PANTHER" id="PTHR43133:SF66">
    <property type="entry name" value="ECF RNA POLYMERASE SIGMA FACTOR SIGK"/>
    <property type="match status" value="1"/>
</dbReference>
<dbReference type="InterPro" id="IPR013249">
    <property type="entry name" value="RNA_pol_sigma70_r4_t2"/>
</dbReference>
<dbReference type="InterPro" id="IPR013324">
    <property type="entry name" value="RNA_pol_sigma_r3/r4-like"/>
</dbReference>
<dbReference type="CDD" id="cd06171">
    <property type="entry name" value="Sigma70_r4"/>
    <property type="match status" value="1"/>
</dbReference>
<evidence type="ECO:0000256" key="3">
    <source>
        <dbReference type="ARBA" id="ARBA00023082"/>
    </source>
</evidence>
<keyword evidence="3" id="KW-0731">Sigma factor</keyword>
<dbReference type="Pfam" id="PF08281">
    <property type="entry name" value="Sigma70_r4_2"/>
    <property type="match status" value="1"/>
</dbReference>
<gene>
    <name evidence="9" type="ORF">FK531_18695</name>
</gene>
<feature type="domain" description="RNA polymerase sigma-70 region 2" evidence="7">
    <location>
        <begin position="57"/>
        <end position="124"/>
    </location>
</feature>
<keyword evidence="2" id="KW-0805">Transcription regulation</keyword>
<dbReference type="PANTHER" id="PTHR43133">
    <property type="entry name" value="RNA POLYMERASE ECF-TYPE SIGMA FACTO"/>
    <property type="match status" value="1"/>
</dbReference>
<dbReference type="InterPro" id="IPR014284">
    <property type="entry name" value="RNA_pol_sigma-70_dom"/>
</dbReference>
<dbReference type="NCBIfam" id="TIGR02937">
    <property type="entry name" value="sigma70-ECF"/>
    <property type="match status" value="1"/>
</dbReference>
<evidence type="ECO:0000313" key="9">
    <source>
        <dbReference type="EMBL" id="TQF65918.1"/>
    </source>
</evidence>
<keyword evidence="10" id="KW-1185">Reference proteome</keyword>
<dbReference type="InterPro" id="IPR007627">
    <property type="entry name" value="RNA_pol_sigma70_r2"/>
</dbReference>
<evidence type="ECO:0000313" key="10">
    <source>
        <dbReference type="Proteomes" id="UP000316256"/>
    </source>
</evidence>
<dbReference type="OrthoDB" id="9784272at2"/>
<dbReference type="Proteomes" id="UP000316256">
    <property type="component" value="Unassembled WGS sequence"/>
</dbReference>
<keyword evidence="5" id="KW-0804">Transcription</keyword>
<dbReference type="EMBL" id="VIGH01000009">
    <property type="protein sequence ID" value="TQF65918.1"/>
    <property type="molecule type" value="Genomic_DNA"/>
</dbReference>
<evidence type="ECO:0000259" key="8">
    <source>
        <dbReference type="Pfam" id="PF08281"/>
    </source>
</evidence>